<keyword evidence="5" id="KW-0964">Secreted</keyword>
<sequence length="522" mass="57882">MSTIRFSGLASGLDTESIVKELMNVERLSVTQKEQDYQKVDWKRQEYLDLNSKILEYRNNKLYSFTLEGPLSFKSIQLKGDTNGVSATANSSAVSGSSLQIGVLSLATPASNYSNGKIGSENFDSSASLLNQQLLGNLDSESDSLEPETYKFRINDSEVIEVNTDVDSLDDVINEINENTDVTAFYDENTGQVSFISKQTGLTNGDGKSANIQFEDVDSEENLKFLEDILNVTTDGPNKEDAQNAQVTINGMTTERESNNFEVNGINITLQETGTTTTIEVKTDTDQMVEKIQQFVDDYNEILNLLQEKVGEDKYRDYDPLTDEEKESLTDDEIELWEEKAKSGLLKNDDYLSQAISEMRTAISSVVDTGNSTFSTLSSIGITTGSYEELGKLYLDEDKLREAIEGNESLGIEGDPDAVISLFALNGSEDNLEGAGIAEQIYNTIGNTLNQITEVAGSGTSTTFDESILGKELKRIDDDILDWEDRLIDIEDRYYSQFTAMEQAIEMYNSQLEYILSAFGGQ</sequence>
<evidence type="ECO:0000256" key="3">
    <source>
        <dbReference type="ARBA" id="ARBA00023054"/>
    </source>
</evidence>
<keyword evidence="8" id="KW-0282">Flagellum</keyword>
<dbReference type="Proteomes" id="UP001231941">
    <property type="component" value="Unassembled WGS sequence"/>
</dbReference>
<comment type="function">
    <text evidence="5">Required for morphogenesis and for the elongation of the flagellar filament by facilitating polymerization of the flagellin monomers at the tip of growing filament. Forms a capping structure, which prevents flagellin subunits (transported through the central channel of the flagellum) from leaking out without polymerization at the distal end.</text>
</comment>
<dbReference type="InterPro" id="IPR010809">
    <property type="entry name" value="FliD_C"/>
</dbReference>
<name>A0ABT9J2Q1_9BACL</name>
<dbReference type="InterPro" id="IPR040026">
    <property type="entry name" value="FliD"/>
</dbReference>
<keyword evidence="8" id="KW-0969">Cilium</keyword>
<comment type="subcellular location">
    <subcellularLocation>
        <location evidence="5">Secreted</location>
    </subcellularLocation>
    <subcellularLocation>
        <location evidence="5">Bacterial flagellum</location>
    </subcellularLocation>
</comment>
<evidence type="ECO:0000313" key="8">
    <source>
        <dbReference type="EMBL" id="MDP5275889.1"/>
    </source>
</evidence>
<feature type="domain" description="Flagellar hook-associated protein 2 C-terminal" evidence="7">
    <location>
        <begin position="242"/>
        <end position="510"/>
    </location>
</feature>
<evidence type="ECO:0000256" key="5">
    <source>
        <dbReference type="RuleBase" id="RU362066"/>
    </source>
</evidence>
<dbReference type="Pfam" id="PF02465">
    <property type="entry name" value="FliD_N"/>
    <property type="match status" value="1"/>
</dbReference>
<keyword evidence="4 5" id="KW-0975">Bacterial flagellum</keyword>
<dbReference type="PANTHER" id="PTHR30288">
    <property type="entry name" value="FLAGELLAR CAP/ASSEMBLY PROTEIN FLID"/>
    <property type="match status" value="1"/>
</dbReference>
<protein>
    <recommendedName>
        <fullName evidence="5">Flagellar hook-associated protein 2</fullName>
        <shortName evidence="5">HAP2</shortName>
    </recommendedName>
    <alternativeName>
        <fullName evidence="5">Flagellar cap protein</fullName>
    </alternativeName>
</protein>
<gene>
    <name evidence="8" type="primary">fliD</name>
    <name evidence="8" type="ORF">Q5Y73_17460</name>
</gene>
<evidence type="ECO:0000256" key="2">
    <source>
        <dbReference type="ARBA" id="ARBA00011255"/>
    </source>
</evidence>
<proteinExistence type="inferred from homology"/>
<reference evidence="8 9" key="1">
    <citation type="submission" date="2023-08" db="EMBL/GenBank/DDBJ databases">
        <authorList>
            <person name="Park J.-S."/>
        </authorList>
    </citation>
    <scope>NUCLEOTIDE SEQUENCE [LARGE SCALE GENOMIC DNA]</scope>
    <source>
        <strain evidence="8 9">2205SS18-9</strain>
    </source>
</reference>
<feature type="domain" description="Flagellar hook-associated protein 2 N-terminal" evidence="6">
    <location>
        <begin position="11"/>
        <end position="109"/>
    </location>
</feature>
<accession>A0ABT9J2Q1</accession>
<dbReference type="PANTHER" id="PTHR30288:SF0">
    <property type="entry name" value="FLAGELLAR HOOK-ASSOCIATED PROTEIN 2"/>
    <property type="match status" value="1"/>
</dbReference>
<comment type="subunit">
    <text evidence="2 5">Homopentamer.</text>
</comment>
<evidence type="ECO:0000256" key="1">
    <source>
        <dbReference type="ARBA" id="ARBA00009764"/>
    </source>
</evidence>
<evidence type="ECO:0000256" key="4">
    <source>
        <dbReference type="ARBA" id="ARBA00023143"/>
    </source>
</evidence>
<dbReference type="Pfam" id="PF07195">
    <property type="entry name" value="FliD_C"/>
    <property type="match status" value="1"/>
</dbReference>
<evidence type="ECO:0000313" key="9">
    <source>
        <dbReference type="Proteomes" id="UP001231941"/>
    </source>
</evidence>
<comment type="similarity">
    <text evidence="1 5">Belongs to the FliD family.</text>
</comment>
<dbReference type="InterPro" id="IPR003481">
    <property type="entry name" value="FliD_N"/>
</dbReference>
<keyword evidence="9" id="KW-1185">Reference proteome</keyword>
<organism evidence="8 9">
    <name type="scientific">Chengkuizengella axinellae</name>
    <dbReference type="NCBI Taxonomy" id="3064388"/>
    <lineage>
        <taxon>Bacteria</taxon>
        <taxon>Bacillati</taxon>
        <taxon>Bacillota</taxon>
        <taxon>Bacilli</taxon>
        <taxon>Bacillales</taxon>
        <taxon>Paenibacillaceae</taxon>
        <taxon>Chengkuizengella</taxon>
    </lineage>
</organism>
<comment type="caution">
    <text evidence="8">The sequence shown here is derived from an EMBL/GenBank/DDBJ whole genome shotgun (WGS) entry which is preliminary data.</text>
</comment>
<dbReference type="RefSeq" id="WP_305993195.1">
    <property type="nucleotide sequence ID" value="NZ_JAVAMP010000010.1"/>
</dbReference>
<dbReference type="EMBL" id="JAVAMP010000010">
    <property type="protein sequence ID" value="MDP5275889.1"/>
    <property type="molecule type" value="Genomic_DNA"/>
</dbReference>
<evidence type="ECO:0000259" key="7">
    <source>
        <dbReference type="Pfam" id="PF07195"/>
    </source>
</evidence>
<keyword evidence="3" id="KW-0175">Coiled coil</keyword>
<keyword evidence="8" id="KW-0966">Cell projection</keyword>
<evidence type="ECO:0000259" key="6">
    <source>
        <dbReference type="Pfam" id="PF02465"/>
    </source>
</evidence>